<gene>
    <name evidence="9" type="ORF">VE25_11480</name>
</gene>
<feature type="domain" description="Polysaccharide chain length determinant N-terminal" evidence="8">
    <location>
        <begin position="5"/>
        <end position="75"/>
    </location>
</feature>
<keyword evidence="10" id="KW-1185">Reference proteome</keyword>
<proteinExistence type="predicted"/>
<feature type="transmembrane region" description="Helical" evidence="7">
    <location>
        <begin position="472"/>
        <end position="491"/>
    </location>
</feature>
<dbReference type="Proteomes" id="UP000033632">
    <property type="component" value="Unassembled WGS sequence"/>
</dbReference>
<dbReference type="AlphaFoldDB" id="A0A0F5FUC1"/>
<dbReference type="OrthoDB" id="8114194at2"/>
<dbReference type="PANTHER" id="PTHR32309">
    <property type="entry name" value="TYROSINE-PROTEIN KINASE"/>
    <property type="match status" value="1"/>
</dbReference>
<sequence length="516" mass="55922">MLVTDLYFYGVLLLRRLPVILFITLLAGAGGLWLALAQQPQYRSTATILVESPEIPADLARSTVLENAIVQVQIIEQQLLTDRSLAALADRFDVYPPEPELSSSDIAEDMRERVSVERGDLGDGDRSATAFKISFDAATPQLAADVANHLASTILQRGNERRASRASETLEFFKQDVARLTAQLASLDQTIQLFKSEHLEDLPDSLEFRRLRQGNLEERLLLLEREAVTLRSRRANLALVLETKEQFPGGDIETPQGKLLAELQQALLAQSTVFGPDSPSVRALGQRIAALQPSADAATAAAGAALPRPVSDLELQFADVEDQLAAIAVEKNAIERSLAELAASIEATPQNETALDVLERDRTNVQALHALALARLAEATTGAEIEARFKGERLLLVEAALPPENPLPTKRRLIVGGALAGGLVAALALILGLEVLNRRVRRPVELERRLDIQPMVTIPYVRGASDRRRRRLVVAASVMVTAALAITPMLVGLNPPLNELGSVLTNSISAARSGNP</sequence>
<evidence type="ECO:0000256" key="1">
    <source>
        <dbReference type="ARBA" id="ARBA00004651"/>
    </source>
</evidence>
<evidence type="ECO:0000313" key="9">
    <source>
        <dbReference type="EMBL" id="KKB11777.1"/>
    </source>
</evidence>
<evidence type="ECO:0000256" key="6">
    <source>
        <dbReference type="SAM" id="Coils"/>
    </source>
</evidence>
<dbReference type="STRING" id="443610.VE25_11480"/>
<dbReference type="InterPro" id="IPR050445">
    <property type="entry name" value="Bact_polysacc_biosynth/exp"/>
</dbReference>
<dbReference type="GO" id="GO:0005886">
    <property type="term" value="C:plasma membrane"/>
    <property type="evidence" value="ECO:0007669"/>
    <property type="project" value="UniProtKB-SubCell"/>
</dbReference>
<comment type="caution">
    <text evidence="9">The sequence shown here is derived from an EMBL/GenBank/DDBJ whole genome shotgun (WGS) entry which is preliminary data.</text>
</comment>
<dbReference type="PANTHER" id="PTHR32309:SF31">
    <property type="entry name" value="CAPSULAR EXOPOLYSACCHARIDE FAMILY"/>
    <property type="match status" value="1"/>
</dbReference>
<keyword evidence="2" id="KW-1003">Cell membrane</keyword>
<keyword evidence="6" id="KW-0175">Coiled coil</keyword>
<dbReference type="EMBL" id="JZEX01000108">
    <property type="protein sequence ID" value="KKB11777.1"/>
    <property type="molecule type" value="Genomic_DNA"/>
</dbReference>
<evidence type="ECO:0000313" key="10">
    <source>
        <dbReference type="Proteomes" id="UP000033632"/>
    </source>
</evidence>
<keyword evidence="5 7" id="KW-0472">Membrane</keyword>
<evidence type="ECO:0000256" key="5">
    <source>
        <dbReference type="ARBA" id="ARBA00023136"/>
    </source>
</evidence>
<dbReference type="RefSeq" id="WP_046108744.1">
    <property type="nucleotide sequence ID" value="NZ_JZEX01000108.1"/>
</dbReference>
<feature type="transmembrane region" description="Helical" evidence="7">
    <location>
        <begin position="12"/>
        <end position="36"/>
    </location>
</feature>
<reference evidence="9 10" key="1">
    <citation type="submission" date="2015-03" db="EMBL/GenBank/DDBJ databases">
        <authorList>
            <person name="Hassan Y.I."/>
            <person name="Lepp D."/>
            <person name="Li X.-Z."/>
            <person name="Zhou T."/>
        </authorList>
    </citation>
    <scope>NUCLEOTIDE SEQUENCE [LARGE SCALE GENOMIC DNA]</scope>
    <source>
        <strain evidence="9 10">BD-c194</strain>
    </source>
</reference>
<dbReference type="PATRIC" id="fig|443610.3.peg.500"/>
<comment type="subcellular location">
    <subcellularLocation>
        <location evidence="1">Cell membrane</location>
        <topology evidence="1">Multi-pass membrane protein</topology>
    </subcellularLocation>
</comment>
<keyword evidence="3 7" id="KW-0812">Transmembrane</keyword>
<dbReference type="Pfam" id="PF02706">
    <property type="entry name" value="Wzz"/>
    <property type="match status" value="1"/>
</dbReference>
<organism evidence="9 10">
    <name type="scientific">Devosia geojensis</name>
    <dbReference type="NCBI Taxonomy" id="443610"/>
    <lineage>
        <taxon>Bacteria</taxon>
        <taxon>Pseudomonadati</taxon>
        <taxon>Pseudomonadota</taxon>
        <taxon>Alphaproteobacteria</taxon>
        <taxon>Hyphomicrobiales</taxon>
        <taxon>Devosiaceae</taxon>
        <taxon>Devosia</taxon>
    </lineage>
</organism>
<dbReference type="InterPro" id="IPR003856">
    <property type="entry name" value="LPS_length_determ_N"/>
</dbReference>
<evidence type="ECO:0000256" key="2">
    <source>
        <dbReference type="ARBA" id="ARBA00022475"/>
    </source>
</evidence>
<evidence type="ECO:0000256" key="3">
    <source>
        <dbReference type="ARBA" id="ARBA00022692"/>
    </source>
</evidence>
<accession>A0A0F5FUC1</accession>
<feature type="coiled-coil region" evidence="6">
    <location>
        <begin position="163"/>
        <end position="197"/>
    </location>
</feature>
<keyword evidence="4 7" id="KW-1133">Transmembrane helix</keyword>
<evidence type="ECO:0000259" key="8">
    <source>
        <dbReference type="Pfam" id="PF02706"/>
    </source>
</evidence>
<feature type="transmembrane region" description="Helical" evidence="7">
    <location>
        <begin position="413"/>
        <end position="433"/>
    </location>
</feature>
<protein>
    <recommendedName>
        <fullName evidence="8">Polysaccharide chain length determinant N-terminal domain-containing protein</fullName>
    </recommendedName>
</protein>
<name>A0A0F5FUC1_9HYPH</name>
<evidence type="ECO:0000256" key="4">
    <source>
        <dbReference type="ARBA" id="ARBA00022989"/>
    </source>
</evidence>
<evidence type="ECO:0000256" key="7">
    <source>
        <dbReference type="SAM" id="Phobius"/>
    </source>
</evidence>